<reference evidence="2" key="1">
    <citation type="submission" date="2019-08" db="EMBL/GenBank/DDBJ databases">
        <authorList>
            <person name="Kucharzyk K."/>
            <person name="Murdoch R.W."/>
            <person name="Higgins S."/>
            <person name="Loffler F."/>
        </authorList>
    </citation>
    <scope>NUCLEOTIDE SEQUENCE</scope>
</reference>
<organism evidence="2">
    <name type="scientific">bioreactor metagenome</name>
    <dbReference type="NCBI Taxonomy" id="1076179"/>
    <lineage>
        <taxon>unclassified sequences</taxon>
        <taxon>metagenomes</taxon>
        <taxon>ecological metagenomes</taxon>
    </lineage>
</organism>
<dbReference type="SUPFAM" id="SSF54534">
    <property type="entry name" value="FKBP-like"/>
    <property type="match status" value="1"/>
</dbReference>
<dbReference type="EMBL" id="VSSQ01076249">
    <property type="protein sequence ID" value="MPN26661.1"/>
    <property type="molecule type" value="Genomic_DNA"/>
</dbReference>
<dbReference type="PANTHER" id="PTHR47245:SF2">
    <property type="entry name" value="PEPTIDYL-PROLYL CIS-TRANS ISOMERASE HP_0175-RELATED"/>
    <property type="match status" value="1"/>
</dbReference>
<feature type="domain" description="PpiC" evidence="1">
    <location>
        <begin position="4"/>
        <end position="109"/>
    </location>
</feature>
<dbReference type="InterPro" id="IPR046357">
    <property type="entry name" value="PPIase_dom_sf"/>
</dbReference>
<dbReference type="GO" id="GO:0003755">
    <property type="term" value="F:peptidyl-prolyl cis-trans isomerase activity"/>
    <property type="evidence" value="ECO:0007669"/>
    <property type="project" value="UniProtKB-EC"/>
</dbReference>
<accession>A0A645GI58</accession>
<dbReference type="EC" id="5.2.1.8" evidence="2"/>
<comment type="caution">
    <text evidence="2">The sequence shown here is derived from an EMBL/GenBank/DDBJ whole genome shotgun (WGS) entry which is preliminary data.</text>
</comment>
<name>A0A645GI58_9ZZZZ</name>
<dbReference type="AlphaFoldDB" id="A0A645GI58"/>
<sequence>MFNEQYVRIKHILFLMKDTSTYQAYDDVKKQEQTDKAKEIYDKITAGEDFESFMDQNEDPGMSSYPNGYIFGPDASYVQAFKDAAFDMNIGEVRLVESDYGWHIMKKYEITGDDSYYESVKSEVKSAIAAERFADLLNSKIEGVAIEKDQKKIDSINVQNILFGE</sequence>
<keyword evidence="2" id="KW-0413">Isomerase</keyword>
<gene>
    <name evidence="2" type="primary">prsA_26</name>
    <name evidence="2" type="ORF">SDC9_174086</name>
</gene>
<protein>
    <submittedName>
        <fullName evidence="2">Foldase protein PrsA</fullName>
        <ecNumber evidence="2">5.2.1.8</ecNumber>
    </submittedName>
</protein>
<evidence type="ECO:0000313" key="2">
    <source>
        <dbReference type="EMBL" id="MPN26661.1"/>
    </source>
</evidence>
<dbReference type="PROSITE" id="PS50198">
    <property type="entry name" value="PPIC_PPIASE_2"/>
    <property type="match status" value="1"/>
</dbReference>
<dbReference type="PANTHER" id="PTHR47245">
    <property type="entry name" value="PEPTIDYLPROLYL ISOMERASE"/>
    <property type="match status" value="1"/>
</dbReference>
<dbReference type="Gene3D" id="3.10.50.40">
    <property type="match status" value="1"/>
</dbReference>
<dbReference type="InterPro" id="IPR050245">
    <property type="entry name" value="PrsA_foldase"/>
</dbReference>
<evidence type="ECO:0000259" key="1">
    <source>
        <dbReference type="PROSITE" id="PS50198"/>
    </source>
</evidence>
<proteinExistence type="predicted"/>
<dbReference type="Pfam" id="PF13616">
    <property type="entry name" value="Rotamase_3"/>
    <property type="match status" value="1"/>
</dbReference>
<dbReference type="InterPro" id="IPR000297">
    <property type="entry name" value="PPIase_PpiC"/>
</dbReference>